<accession>A0A1P8UWG9</accession>
<dbReference type="OrthoDB" id="7850758at2"/>
<gene>
    <name evidence="1" type="ORF">Ga0080574_TMP3397</name>
</gene>
<organism evidence="1 2">
    <name type="scientific">Salipiger abyssi</name>
    <dbReference type="NCBI Taxonomy" id="1250539"/>
    <lineage>
        <taxon>Bacteria</taxon>
        <taxon>Pseudomonadati</taxon>
        <taxon>Pseudomonadota</taxon>
        <taxon>Alphaproteobacteria</taxon>
        <taxon>Rhodobacterales</taxon>
        <taxon>Roseobacteraceae</taxon>
        <taxon>Salipiger</taxon>
    </lineage>
</organism>
<dbReference type="Proteomes" id="UP000187059">
    <property type="component" value="Chromosome"/>
</dbReference>
<proteinExistence type="predicted"/>
<sequence>MSDEQAGKPETKRDRVRRLLIRPLTDWGFRKPGNMRQERFDKFLTDLADDLSYMRDDKLEELRAALKFRGEGKDRRGWPAMATIAPLAEAAQRRPLEELPELVRWFRSAAGAEALAENRLVAEFRFWEWYKRPPLTEADRRAVRDKARSIDSDYRSKADRERRGVASEDDRQWLAWHRRTEVRVMALVSQEQEVAP</sequence>
<evidence type="ECO:0000313" key="1">
    <source>
        <dbReference type="EMBL" id="APZ53731.1"/>
    </source>
</evidence>
<dbReference type="STRING" id="1250539.Ga0080574_TMP3397"/>
<evidence type="ECO:0000313" key="2">
    <source>
        <dbReference type="Proteomes" id="UP000187059"/>
    </source>
</evidence>
<reference evidence="1 2" key="1">
    <citation type="submission" date="2016-04" db="EMBL/GenBank/DDBJ databases">
        <title>Deep-sea bacteria in the southern Pacific.</title>
        <authorList>
            <person name="Tang K."/>
        </authorList>
    </citation>
    <scope>NUCLEOTIDE SEQUENCE [LARGE SCALE GENOMIC DNA]</scope>
    <source>
        <strain evidence="1 2">JLT2014</strain>
    </source>
</reference>
<name>A0A1P8UWG9_9RHOB</name>
<dbReference type="EMBL" id="CP015093">
    <property type="protein sequence ID" value="APZ53731.1"/>
    <property type="molecule type" value="Genomic_DNA"/>
</dbReference>
<dbReference type="KEGG" id="paby:Ga0080574_TMP3397"/>
<dbReference type="RefSeq" id="WP_076702579.1">
    <property type="nucleotide sequence ID" value="NZ_CP015093.1"/>
</dbReference>
<dbReference type="AlphaFoldDB" id="A0A1P8UWG9"/>
<keyword evidence="2" id="KW-1185">Reference proteome</keyword>
<protein>
    <submittedName>
        <fullName evidence="1">Uncharacterized protein</fullName>
    </submittedName>
</protein>